<evidence type="ECO:0000256" key="6">
    <source>
        <dbReference type="RuleBase" id="RU003426"/>
    </source>
</evidence>
<dbReference type="PROSITE" id="PS00331">
    <property type="entry name" value="MALIC_ENZYMES"/>
    <property type="match status" value="1"/>
</dbReference>
<dbReference type="GO" id="GO:0046872">
    <property type="term" value="F:metal ion binding"/>
    <property type="evidence" value="ECO:0007669"/>
    <property type="project" value="UniProtKB-KW"/>
</dbReference>
<organism evidence="10 11">
    <name type="scientific">Calycina marina</name>
    <dbReference type="NCBI Taxonomy" id="1763456"/>
    <lineage>
        <taxon>Eukaryota</taxon>
        <taxon>Fungi</taxon>
        <taxon>Dikarya</taxon>
        <taxon>Ascomycota</taxon>
        <taxon>Pezizomycotina</taxon>
        <taxon>Leotiomycetes</taxon>
        <taxon>Helotiales</taxon>
        <taxon>Pezizellaceae</taxon>
        <taxon>Calycina</taxon>
    </lineage>
</organism>
<evidence type="ECO:0000256" key="7">
    <source>
        <dbReference type="SAM" id="MobiDB-lite"/>
    </source>
</evidence>
<dbReference type="Gene3D" id="3.40.50.720">
    <property type="entry name" value="NAD(P)-binding Rossmann-like Domain"/>
    <property type="match status" value="1"/>
</dbReference>
<dbReference type="PANTHER" id="PTHR23406">
    <property type="entry name" value="MALIC ENZYME-RELATED"/>
    <property type="match status" value="1"/>
</dbReference>
<comment type="caution">
    <text evidence="10">The sequence shown here is derived from an EMBL/GenBank/DDBJ whole genome shotgun (WGS) entry which is preliminary data.</text>
</comment>
<dbReference type="InterPro" id="IPR001891">
    <property type="entry name" value="Malic_OxRdtase"/>
</dbReference>
<comment type="cofactor">
    <cofactor evidence="2">
        <name>Mg(2+)</name>
        <dbReference type="ChEBI" id="CHEBI:18420"/>
    </cofactor>
</comment>
<dbReference type="SMART" id="SM01274">
    <property type="entry name" value="malic"/>
    <property type="match status" value="1"/>
</dbReference>
<dbReference type="PANTHER" id="PTHR23406:SF32">
    <property type="entry name" value="NADP-DEPENDENT MALIC ENZYME"/>
    <property type="match status" value="1"/>
</dbReference>
<keyword evidence="11" id="KW-1185">Reference proteome</keyword>
<evidence type="ECO:0000256" key="1">
    <source>
        <dbReference type="ARBA" id="ARBA00001936"/>
    </source>
</evidence>
<dbReference type="NCBIfam" id="NF010052">
    <property type="entry name" value="PRK13529.1"/>
    <property type="match status" value="1"/>
</dbReference>
<dbReference type="Gene3D" id="3.40.50.10380">
    <property type="entry name" value="Malic enzyme, N-terminal domain"/>
    <property type="match status" value="1"/>
</dbReference>
<evidence type="ECO:0000259" key="8">
    <source>
        <dbReference type="SMART" id="SM00919"/>
    </source>
</evidence>
<feature type="domain" description="Malic enzyme N-terminal" evidence="9">
    <location>
        <begin position="171"/>
        <end position="349"/>
    </location>
</feature>
<evidence type="ECO:0000256" key="3">
    <source>
        <dbReference type="ARBA" id="ARBA00008785"/>
    </source>
</evidence>
<evidence type="ECO:0000313" key="10">
    <source>
        <dbReference type="EMBL" id="KAG9245312.1"/>
    </source>
</evidence>
<evidence type="ECO:0000256" key="5">
    <source>
        <dbReference type="ARBA" id="ARBA00023002"/>
    </source>
</evidence>
<dbReference type="EMBL" id="MU253854">
    <property type="protein sequence ID" value="KAG9245312.1"/>
    <property type="molecule type" value="Genomic_DNA"/>
</dbReference>
<dbReference type="OrthoDB" id="5365701at2759"/>
<feature type="region of interest" description="Disordered" evidence="7">
    <location>
        <begin position="104"/>
        <end position="130"/>
    </location>
</feature>
<dbReference type="GO" id="GO:0004471">
    <property type="term" value="F:malate dehydrogenase (decarboxylating) (NAD+) activity"/>
    <property type="evidence" value="ECO:0007669"/>
    <property type="project" value="TreeGrafter"/>
</dbReference>
<protein>
    <recommendedName>
        <fullName evidence="6">Malic enzyme</fullName>
    </recommendedName>
</protein>
<dbReference type="SUPFAM" id="SSF51735">
    <property type="entry name" value="NAD(P)-binding Rossmann-fold domains"/>
    <property type="match status" value="1"/>
</dbReference>
<gene>
    <name evidence="10" type="ORF">BJ878DRAFT_24985</name>
</gene>
<dbReference type="PRINTS" id="PR00072">
    <property type="entry name" value="MALOXRDTASE"/>
</dbReference>
<dbReference type="InterPro" id="IPR046346">
    <property type="entry name" value="Aminoacid_DH-like_N_sf"/>
</dbReference>
<dbReference type="GO" id="GO:0006108">
    <property type="term" value="P:malate metabolic process"/>
    <property type="evidence" value="ECO:0007669"/>
    <property type="project" value="TreeGrafter"/>
</dbReference>
<dbReference type="InterPro" id="IPR037062">
    <property type="entry name" value="Malic_N_dom_sf"/>
</dbReference>
<feature type="domain" description="Malic enzyme NAD-binding" evidence="8">
    <location>
        <begin position="359"/>
        <end position="614"/>
    </location>
</feature>
<proteinExistence type="inferred from homology"/>
<dbReference type="GO" id="GO:0005739">
    <property type="term" value="C:mitochondrion"/>
    <property type="evidence" value="ECO:0007669"/>
    <property type="project" value="TreeGrafter"/>
</dbReference>
<dbReference type="GO" id="GO:0051287">
    <property type="term" value="F:NAD binding"/>
    <property type="evidence" value="ECO:0007669"/>
    <property type="project" value="InterPro"/>
</dbReference>
<evidence type="ECO:0000259" key="9">
    <source>
        <dbReference type="SMART" id="SM01274"/>
    </source>
</evidence>
<evidence type="ECO:0000313" key="11">
    <source>
        <dbReference type="Proteomes" id="UP000887226"/>
    </source>
</evidence>
<dbReference type="InterPro" id="IPR036291">
    <property type="entry name" value="NAD(P)-bd_dom_sf"/>
</dbReference>
<comment type="similarity">
    <text evidence="3 6">Belongs to the malic enzymes family.</text>
</comment>
<dbReference type="InterPro" id="IPR015884">
    <property type="entry name" value="Malic_enzyme_CS"/>
</dbReference>
<reference evidence="10" key="1">
    <citation type="journal article" date="2021" name="IMA Fungus">
        <title>Genomic characterization of three marine fungi, including Emericellopsis atlantica sp. nov. with signatures of a generalist lifestyle and marine biomass degradation.</title>
        <authorList>
            <person name="Hagestad O.C."/>
            <person name="Hou L."/>
            <person name="Andersen J.H."/>
            <person name="Hansen E.H."/>
            <person name="Altermark B."/>
            <person name="Li C."/>
            <person name="Kuhnert E."/>
            <person name="Cox R.J."/>
            <person name="Crous P.W."/>
            <person name="Spatafora J.W."/>
            <person name="Lail K."/>
            <person name="Amirebrahimi M."/>
            <person name="Lipzen A."/>
            <person name="Pangilinan J."/>
            <person name="Andreopoulos W."/>
            <person name="Hayes R.D."/>
            <person name="Ng V."/>
            <person name="Grigoriev I.V."/>
            <person name="Jackson S.A."/>
            <person name="Sutton T.D.S."/>
            <person name="Dobson A.D.W."/>
            <person name="Rama T."/>
        </authorList>
    </citation>
    <scope>NUCLEOTIDE SEQUENCE</scope>
    <source>
        <strain evidence="10">TRa3180A</strain>
    </source>
</reference>
<evidence type="ECO:0000256" key="2">
    <source>
        <dbReference type="ARBA" id="ARBA00001946"/>
    </source>
</evidence>
<comment type="cofactor">
    <cofactor evidence="1">
        <name>Mn(2+)</name>
        <dbReference type="ChEBI" id="CHEBI:29035"/>
    </cofactor>
</comment>
<dbReference type="Pfam" id="PF03949">
    <property type="entry name" value="Malic_M"/>
    <property type="match status" value="1"/>
</dbReference>
<dbReference type="Pfam" id="PF00390">
    <property type="entry name" value="malic"/>
    <property type="match status" value="1"/>
</dbReference>
<keyword evidence="5 6" id="KW-0560">Oxidoreductase</keyword>
<accession>A0A9P7Z544</accession>
<dbReference type="CDD" id="cd05312">
    <property type="entry name" value="NAD_bind_1_malic_enz"/>
    <property type="match status" value="1"/>
</dbReference>
<sequence>MALVAIRENKEIYLSTLISISTVDVVRKESKAREADVGPWVLFSFTEVPCPEKQAPKPVSWRRSHVPQSFSHAIKTSHIPATRSLQSQTKSMVFKSISPLSWLSGSPAKPQKQKNKFPDTSQSLKERRDYRTQGLCPPNVESHALQENRCLAQLASKKSPLEKYIYLSNLRVMNVHLFYRLVISNVTAVTPLIYTPVVGEACIRWSEIYQHPEGLYLSYSNRGSLANILSNWPELKVDITVLTDGSRILGLGDLGVNGMAIPVGKLSLYTACAGIRPERTLPLTIDLGTNNEKLLKDPLYMGSKTKRVSDKEQLEFLDELMHSLKQVWPGIVIQFEDFKNPFPSLEKYQSKYSMFNDDVQGTGAVILAGIINALKVTGGAVKDQRAVFLGAGSAGTGVAKQIVEYFAKQGLTEDEARRCFWFIDSKGLITNDRGDKLAPHKRYFSRPDNDGKQYKSLPEVMEYVKPTILMGLSTIGGAFNESILNRMAELNDRPIIFPLSNPSSQSECTFEDAVNGTDGRVVFASGSPFQTYQYKEKLYSPSQGNNMYVFPGIGLGAILSKSTNISSSMIYTSAIGLSTVINQTELDAGMLYPDIKRIREVSVVVAREVIRQAQKEWLDREKDIVDMTDDELDDWVRERMYDPSHPDKGADGQVRGGRRVKSVL</sequence>
<dbReference type="Proteomes" id="UP000887226">
    <property type="component" value="Unassembled WGS sequence"/>
</dbReference>
<dbReference type="InterPro" id="IPR012301">
    <property type="entry name" value="Malic_N_dom"/>
</dbReference>
<dbReference type="AlphaFoldDB" id="A0A9P7Z544"/>
<dbReference type="SMART" id="SM00919">
    <property type="entry name" value="Malic_M"/>
    <property type="match status" value="1"/>
</dbReference>
<dbReference type="FunFam" id="3.40.50.720:FF:000182">
    <property type="entry name" value="NAD-dependent malic enzyme"/>
    <property type="match status" value="1"/>
</dbReference>
<feature type="region of interest" description="Disordered" evidence="7">
    <location>
        <begin position="639"/>
        <end position="664"/>
    </location>
</feature>
<keyword evidence="4 6" id="KW-0479">Metal-binding</keyword>
<feature type="compositionally biased region" description="Basic and acidic residues" evidence="7">
    <location>
        <begin position="639"/>
        <end position="650"/>
    </location>
</feature>
<name>A0A9P7Z544_9HELO</name>
<dbReference type="InterPro" id="IPR012302">
    <property type="entry name" value="Malic_NAD-bd"/>
</dbReference>
<dbReference type="SUPFAM" id="SSF53223">
    <property type="entry name" value="Aminoacid dehydrogenase-like, N-terminal domain"/>
    <property type="match status" value="1"/>
</dbReference>
<evidence type="ECO:0000256" key="4">
    <source>
        <dbReference type="ARBA" id="ARBA00022723"/>
    </source>
</evidence>